<dbReference type="EMBL" id="CP031933">
    <property type="protein sequence ID" value="AYE39384.1"/>
    <property type="molecule type" value="Genomic_DNA"/>
</dbReference>
<evidence type="ECO:0000259" key="6">
    <source>
        <dbReference type="PROSITE" id="PS50110"/>
    </source>
</evidence>
<dbReference type="RefSeq" id="WP_120144025.1">
    <property type="nucleotide sequence ID" value="NZ_CP031933.2"/>
</dbReference>
<comment type="function">
    <text evidence="4">Required for high-level post-exponential phase expression of a series of secreted proteins.</text>
</comment>
<dbReference type="OrthoDB" id="9809318at2"/>
<organism evidence="8 9">
    <name type="scientific">Companilactobacillus zhachilii</name>
    <dbReference type="NCBI Taxonomy" id="2304606"/>
    <lineage>
        <taxon>Bacteria</taxon>
        <taxon>Bacillati</taxon>
        <taxon>Bacillota</taxon>
        <taxon>Bacilli</taxon>
        <taxon>Lactobacillales</taxon>
        <taxon>Lactobacillaceae</taxon>
        <taxon>Companilactobacillus</taxon>
    </lineage>
</organism>
<evidence type="ECO:0000256" key="1">
    <source>
        <dbReference type="ARBA" id="ARBA00022490"/>
    </source>
</evidence>
<sequence>MSYPIIICEDNQIQLQQLNKLIENYILFHSNLFKVELQASKPQQVVNYLNEAEPQRGIYFLDIDLQADIDGIQLAEIIRQKDVQAEIIFVTTHDELAPLTLKRKVAALDFIEKDQPLDDYRQELYETLDYAKQIIDETRTVQKKGFSFEVGSQVYNLDKSEVIFLESSDIPHRLNLISTNGQFEFYGKLTELEKKYPFLFRISRSCLINPENIHHVDFSIREVGFSDGSTKKFSIGKSKKLKKIIQETL</sequence>
<dbReference type="Pfam" id="PF00072">
    <property type="entry name" value="Response_reg"/>
    <property type="match status" value="1"/>
</dbReference>
<dbReference type="AlphaFoldDB" id="A0A386PTN5"/>
<keyword evidence="3" id="KW-0010">Activator</keyword>
<evidence type="ECO:0000259" key="7">
    <source>
        <dbReference type="PROSITE" id="PS50930"/>
    </source>
</evidence>
<keyword evidence="1" id="KW-0963">Cytoplasm</keyword>
<dbReference type="GO" id="GO:0003677">
    <property type="term" value="F:DNA binding"/>
    <property type="evidence" value="ECO:0007669"/>
    <property type="project" value="InterPro"/>
</dbReference>
<evidence type="ECO:0000256" key="5">
    <source>
        <dbReference type="PROSITE-ProRule" id="PRU00169"/>
    </source>
</evidence>
<accession>A0A386PTN5</accession>
<dbReference type="PROSITE" id="PS50930">
    <property type="entry name" value="HTH_LYTTR"/>
    <property type="match status" value="1"/>
</dbReference>
<proteinExistence type="predicted"/>
<evidence type="ECO:0000256" key="2">
    <source>
        <dbReference type="ARBA" id="ARBA00023012"/>
    </source>
</evidence>
<keyword evidence="9" id="KW-1185">Reference proteome</keyword>
<feature type="domain" description="HTH LytTR-type" evidence="7">
    <location>
        <begin position="146"/>
        <end position="247"/>
    </location>
</feature>
<dbReference type="InterPro" id="IPR046947">
    <property type="entry name" value="LytR-like"/>
</dbReference>
<dbReference type="Gene3D" id="2.40.50.1020">
    <property type="entry name" value="LytTr DNA-binding domain"/>
    <property type="match status" value="1"/>
</dbReference>
<dbReference type="InterPro" id="IPR011006">
    <property type="entry name" value="CheY-like_superfamily"/>
</dbReference>
<evidence type="ECO:0000256" key="3">
    <source>
        <dbReference type="ARBA" id="ARBA00023159"/>
    </source>
</evidence>
<feature type="domain" description="Response regulatory" evidence="6">
    <location>
        <begin position="4"/>
        <end position="128"/>
    </location>
</feature>
<reference evidence="9" key="1">
    <citation type="submission" date="2018-08" db="EMBL/GenBank/DDBJ databases">
        <title>Genome of Lactobacillus sp. HBUAS52074.</title>
        <authorList>
            <person name="Guo Z."/>
            <person name="Zhang Z.D."/>
        </authorList>
    </citation>
    <scope>NUCLEOTIDE SEQUENCE [LARGE SCALE GENOMIC DNA]</scope>
    <source>
        <strain evidence="9">HBUAS52074</strain>
    </source>
</reference>
<dbReference type="GO" id="GO:0000156">
    <property type="term" value="F:phosphorelay response regulator activity"/>
    <property type="evidence" value="ECO:0007669"/>
    <property type="project" value="InterPro"/>
</dbReference>
<dbReference type="Proteomes" id="UP000267208">
    <property type="component" value="Chromosome"/>
</dbReference>
<gene>
    <name evidence="8" type="ORF">D1B17_12390</name>
</gene>
<protein>
    <submittedName>
        <fullName evidence="8">Response regulator transcription factor</fullName>
    </submittedName>
</protein>
<keyword evidence="5" id="KW-0597">Phosphoprotein</keyword>
<dbReference type="SMART" id="SM00850">
    <property type="entry name" value="LytTR"/>
    <property type="match status" value="1"/>
</dbReference>
<dbReference type="InterPro" id="IPR001789">
    <property type="entry name" value="Sig_transdc_resp-reg_receiver"/>
</dbReference>
<dbReference type="PROSITE" id="PS50110">
    <property type="entry name" value="RESPONSE_REGULATORY"/>
    <property type="match status" value="1"/>
</dbReference>
<dbReference type="PANTHER" id="PTHR37299:SF3">
    <property type="entry name" value="STAGE 0 SPORULATION PROTEIN A HOMOLOG"/>
    <property type="match status" value="1"/>
</dbReference>
<name>A0A386PTN5_9LACO</name>
<evidence type="ECO:0000256" key="4">
    <source>
        <dbReference type="ARBA" id="ARBA00037164"/>
    </source>
</evidence>
<feature type="modified residue" description="4-aspartylphosphate" evidence="5">
    <location>
        <position position="62"/>
    </location>
</feature>
<keyword evidence="2" id="KW-0902">Two-component regulatory system</keyword>
<dbReference type="Pfam" id="PF04397">
    <property type="entry name" value="LytTR"/>
    <property type="match status" value="1"/>
</dbReference>
<evidence type="ECO:0000313" key="9">
    <source>
        <dbReference type="Proteomes" id="UP000267208"/>
    </source>
</evidence>
<dbReference type="InterPro" id="IPR007492">
    <property type="entry name" value="LytTR_DNA-bd_dom"/>
</dbReference>
<evidence type="ECO:0000313" key="8">
    <source>
        <dbReference type="EMBL" id="AYE39384.1"/>
    </source>
</evidence>
<dbReference type="PANTHER" id="PTHR37299">
    <property type="entry name" value="TRANSCRIPTIONAL REGULATOR-RELATED"/>
    <property type="match status" value="1"/>
</dbReference>
<dbReference type="KEGG" id="lzh:D1B17_12390"/>
<dbReference type="SMART" id="SM00448">
    <property type="entry name" value="REC"/>
    <property type="match status" value="1"/>
</dbReference>
<dbReference type="CDD" id="cd17533">
    <property type="entry name" value="REC_LytTR_AgrA-like"/>
    <property type="match status" value="1"/>
</dbReference>
<dbReference type="SUPFAM" id="SSF52172">
    <property type="entry name" value="CheY-like"/>
    <property type="match status" value="1"/>
</dbReference>
<dbReference type="Gene3D" id="3.40.50.2300">
    <property type="match status" value="1"/>
</dbReference>